<proteinExistence type="predicted"/>
<feature type="coiled-coil region" evidence="1">
    <location>
        <begin position="4"/>
        <end position="34"/>
    </location>
</feature>
<evidence type="ECO:0000313" key="2">
    <source>
        <dbReference type="EMBL" id="SHE46828.1"/>
    </source>
</evidence>
<protein>
    <submittedName>
        <fullName evidence="2">Uncharacterized protein</fullName>
    </submittedName>
</protein>
<dbReference type="EMBL" id="FQVH01000002">
    <property type="protein sequence ID" value="SHE46828.1"/>
    <property type="molecule type" value="Genomic_DNA"/>
</dbReference>
<dbReference type="OrthoDB" id="1724306at2"/>
<keyword evidence="3" id="KW-1185">Reference proteome</keyword>
<name>A0A1M4TQW9_9THEO</name>
<evidence type="ECO:0000256" key="1">
    <source>
        <dbReference type="SAM" id="Coils"/>
    </source>
</evidence>
<reference evidence="2 3" key="1">
    <citation type="submission" date="2016-11" db="EMBL/GenBank/DDBJ databases">
        <authorList>
            <person name="Jaros S."/>
            <person name="Januszkiewicz K."/>
            <person name="Wedrychowicz H."/>
        </authorList>
    </citation>
    <scope>NUCLEOTIDE SEQUENCE [LARGE SCALE GENOMIC DNA]</scope>
    <source>
        <strain evidence="2 3">DSM 17918</strain>
    </source>
</reference>
<gene>
    <name evidence="2" type="ORF">SAMN02746089_00280</name>
</gene>
<keyword evidence="1" id="KW-0175">Coiled coil</keyword>
<organism evidence="2 3">
    <name type="scientific">Caldanaerobius fijiensis DSM 17918</name>
    <dbReference type="NCBI Taxonomy" id="1121256"/>
    <lineage>
        <taxon>Bacteria</taxon>
        <taxon>Bacillati</taxon>
        <taxon>Bacillota</taxon>
        <taxon>Clostridia</taxon>
        <taxon>Thermoanaerobacterales</taxon>
        <taxon>Thermoanaerobacteraceae</taxon>
        <taxon>Caldanaerobius</taxon>
    </lineage>
</organism>
<accession>A0A1M4TQW9</accession>
<sequence>MGILDDIKKLMENLKESEQEKNRANEEMQRVMRNCVKEIIDIFLNLSEYTKIDNIILRSYMGKIFEIGEGIVIFDKNIEEKLILRLDGTIHYYRIVNEDLIDIPLNEENITDYITIDALFDSVKTALISCINKNQQQILNYRSITAKINRYTEDLEKIIKTRLDQNEKSTDKNKSPDTNANNTV</sequence>
<dbReference type="RefSeq" id="WP_073341309.1">
    <property type="nucleotide sequence ID" value="NZ_FQVH01000002.1"/>
</dbReference>
<dbReference type="Proteomes" id="UP000184088">
    <property type="component" value="Unassembled WGS sequence"/>
</dbReference>
<dbReference type="AlphaFoldDB" id="A0A1M4TQW9"/>
<evidence type="ECO:0000313" key="3">
    <source>
        <dbReference type="Proteomes" id="UP000184088"/>
    </source>
</evidence>